<dbReference type="GO" id="GO:0006529">
    <property type="term" value="P:asparagine biosynthetic process"/>
    <property type="evidence" value="ECO:0007669"/>
    <property type="project" value="InterPro"/>
</dbReference>
<dbReference type="PIRSF" id="PIRSF006661">
    <property type="entry name" value="PP-lp_UCP006661"/>
    <property type="match status" value="1"/>
</dbReference>
<dbReference type="GO" id="GO:0004066">
    <property type="term" value="F:asparagine synthase (glutamine-hydrolyzing) activity"/>
    <property type="evidence" value="ECO:0007669"/>
    <property type="project" value="InterPro"/>
</dbReference>
<sequence>MDSKKMQVMDRLEALLEEDCCVAFSGGADSSLLLSLACEAARKRGTKVFGVLLVTALHPAADRETARRVAREVGAQYRELFVDELAEAGIEDNPPDRCYRCKRQLFVRLLELARKLGCGAVLEGTNGDDLGQYRPGLRAVRELGVISPLAEAGLSKEQVRAWARERGISVADRPASPCMATRLPYGDRLELSVLKRIEAGESYLRQAGFAQVRLRVHGQVARIEVMPDQFEQIFKQATAIVRELRALGFSYVTLDLQGFRSGSMDEQLSKENLS</sequence>
<comment type="caution">
    <text evidence="3">The sequence shown here is derived from an EMBL/GenBank/DDBJ whole genome shotgun (WGS) entry which is preliminary data.</text>
</comment>
<dbReference type="PANTHER" id="PTHR43169">
    <property type="entry name" value="EXSB FAMILY PROTEIN"/>
    <property type="match status" value="1"/>
</dbReference>
<dbReference type="PANTHER" id="PTHR43169:SF2">
    <property type="entry name" value="NAD_GMP SYNTHASE DOMAIN-CONTAINING PROTEIN"/>
    <property type="match status" value="1"/>
</dbReference>
<reference evidence="3" key="2">
    <citation type="journal article" date="2021" name="PeerJ">
        <title>Extensive microbial diversity within the chicken gut microbiome revealed by metagenomics and culture.</title>
        <authorList>
            <person name="Gilroy R."/>
            <person name="Ravi A."/>
            <person name="Getino M."/>
            <person name="Pursley I."/>
            <person name="Horton D.L."/>
            <person name="Alikhan N.F."/>
            <person name="Baker D."/>
            <person name="Gharbi K."/>
            <person name="Hall N."/>
            <person name="Watson M."/>
            <person name="Adriaenssens E.M."/>
            <person name="Foster-Nyarko E."/>
            <person name="Jarju S."/>
            <person name="Secka A."/>
            <person name="Antonio M."/>
            <person name="Oren A."/>
            <person name="Chaudhuri R.R."/>
            <person name="La Ragione R."/>
            <person name="Hildebrand F."/>
            <person name="Pallen M.J."/>
        </authorList>
    </citation>
    <scope>NUCLEOTIDE SEQUENCE</scope>
    <source>
        <strain evidence="3">ChiSxjej1B13-7041</strain>
    </source>
</reference>
<dbReference type="CDD" id="cd01990">
    <property type="entry name" value="LarE-like"/>
    <property type="match status" value="1"/>
</dbReference>
<keyword evidence="3" id="KW-0808">Transferase</keyword>
<proteinExistence type="predicted"/>
<organism evidence="3 4">
    <name type="scientific">Candidatus Egerieimonas intestinavium</name>
    <dbReference type="NCBI Taxonomy" id="2840777"/>
    <lineage>
        <taxon>Bacteria</taxon>
        <taxon>Bacillati</taxon>
        <taxon>Bacillota</taxon>
        <taxon>Clostridia</taxon>
        <taxon>Lachnospirales</taxon>
        <taxon>Lachnospiraceae</taxon>
        <taxon>Lachnospiraceae incertae sedis</taxon>
        <taxon>Candidatus Egerieimonas</taxon>
    </lineage>
</organism>
<dbReference type="InterPro" id="IPR052188">
    <property type="entry name" value="Ni-pincer_cofactor_biosynth"/>
</dbReference>
<evidence type="ECO:0000259" key="2">
    <source>
        <dbReference type="Pfam" id="PF00733"/>
    </source>
</evidence>
<dbReference type="Proteomes" id="UP000886841">
    <property type="component" value="Unassembled WGS sequence"/>
</dbReference>
<dbReference type="GO" id="GO:0016783">
    <property type="term" value="F:sulfurtransferase activity"/>
    <property type="evidence" value="ECO:0007669"/>
    <property type="project" value="InterPro"/>
</dbReference>
<dbReference type="AlphaFoldDB" id="A0A9D1EJT7"/>
<feature type="active site" description="Nucleophile and sulfur donor" evidence="1">
    <location>
        <position position="178"/>
    </location>
</feature>
<dbReference type="InterPro" id="IPR005232">
    <property type="entry name" value="LarE"/>
</dbReference>
<dbReference type="InterPro" id="IPR001962">
    <property type="entry name" value="Asn_synthase"/>
</dbReference>
<reference evidence="3" key="1">
    <citation type="submission" date="2020-10" db="EMBL/GenBank/DDBJ databases">
        <authorList>
            <person name="Gilroy R."/>
        </authorList>
    </citation>
    <scope>NUCLEOTIDE SEQUENCE</scope>
    <source>
        <strain evidence="3">ChiSxjej1B13-7041</strain>
    </source>
</reference>
<evidence type="ECO:0000313" key="4">
    <source>
        <dbReference type="Proteomes" id="UP000886841"/>
    </source>
</evidence>
<dbReference type="InterPro" id="IPR014729">
    <property type="entry name" value="Rossmann-like_a/b/a_fold"/>
</dbReference>
<dbReference type="Gene3D" id="3.40.50.620">
    <property type="entry name" value="HUPs"/>
    <property type="match status" value="1"/>
</dbReference>
<evidence type="ECO:0000256" key="1">
    <source>
        <dbReference type="PIRSR" id="PIRSR006661-1"/>
    </source>
</evidence>
<dbReference type="SUPFAM" id="SSF52402">
    <property type="entry name" value="Adenine nucleotide alpha hydrolases-like"/>
    <property type="match status" value="1"/>
</dbReference>
<dbReference type="NCBIfam" id="TIGR00268">
    <property type="entry name" value="ATP-dependent sacrificial sulfur transferase LarE"/>
    <property type="match status" value="1"/>
</dbReference>
<dbReference type="EMBL" id="DVHU01000055">
    <property type="protein sequence ID" value="HIR92947.1"/>
    <property type="molecule type" value="Genomic_DNA"/>
</dbReference>
<evidence type="ECO:0000313" key="3">
    <source>
        <dbReference type="EMBL" id="HIR92947.1"/>
    </source>
</evidence>
<protein>
    <submittedName>
        <fullName evidence="3">ATP-dependent sacrificial sulfur transferase LarE</fullName>
    </submittedName>
</protein>
<dbReference type="Pfam" id="PF00733">
    <property type="entry name" value="Asn_synthase"/>
    <property type="match status" value="1"/>
</dbReference>
<name>A0A9D1EJT7_9FIRM</name>
<feature type="domain" description="Asparagine synthetase" evidence="2">
    <location>
        <begin position="19"/>
        <end position="130"/>
    </location>
</feature>
<gene>
    <name evidence="3" type="primary">larE</name>
    <name evidence="3" type="ORF">IAB98_05975</name>
</gene>
<accession>A0A9D1EJT7</accession>